<gene>
    <name evidence="1" type="ORF">METZ01_LOCUS385707</name>
</gene>
<protein>
    <submittedName>
        <fullName evidence="1">Uncharacterized protein</fullName>
    </submittedName>
</protein>
<accession>A0A382UF17</accession>
<feature type="non-terminal residue" evidence="1">
    <location>
        <position position="248"/>
    </location>
</feature>
<dbReference type="EMBL" id="UINC01143747">
    <property type="protein sequence ID" value="SVD32853.1"/>
    <property type="molecule type" value="Genomic_DNA"/>
</dbReference>
<dbReference type="InterPro" id="IPR049511">
    <property type="entry name" value="PGH-like_rpt"/>
</dbReference>
<evidence type="ECO:0000313" key="1">
    <source>
        <dbReference type="EMBL" id="SVD32853.1"/>
    </source>
</evidence>
<name>A0A382UF17_9ZZZZ</name>
<dbReference type="AlphaFoldDB" id="A0A382UF17"/>
<reference evidence="1" key="1">
    <citation type="submission" date="2018-05" db="EMBL/GenBank/DDBJ databases">
        <authorList>
            <person name="Lanie J.A."/>
            <person name="Ng W.-L."/>
            <person name="Kazmierczak K.M."/>
            <person name="Andrzejewski T.M."/>
            <person name="Davidsen T.M."/>
            <person name="Wayne K.J."/>
            <person name="Tettelin H."/>
            <person name="Glass J.I."/>
            <person name="Rusch D."/>
            <person name="Podicherti R."/>
            <person name="Tsui H.-C.T."/>
            <person name="Winkler M.E."/>
        </authorList>
    </citation>
    <scope>NUCLEOTIDE SEQUENCE</scope>
</reference>
<organism evidence="1">
    <name type="scientific">marine metagenome</name>
    <dbReference type="NCBI Taxonomy" id="408172"/>
    <lineage>
        <taxon>unclassified sequences</taxon>
        <taxon>metagenomes</taxon>
        <taxon>ecological metagenomes</taxon>
    </lineage>
</organism>
<dbReference type="Pfam" id="PF17660">
    <property type="entry name" value="BTRD1"/>
    <property type="match status" value="4"/>
</dbReference>
<sequence length="248" mass="29388">MRFITVIRWSLLMGLCLLGFPVNGTVVEFEKKLGWTSFRDLNSKQFSQRFSQYSKAGYMMIDIDAYPQSRGLRYSMIWRKNTDSRAWAEHHNLTSAQYSEKRQYYKDRGFRPLDIAAYTSGDQTLYAGIWVENVEKIYWSSHRDLSSTQYGQLLTEKRRAGFRLMDMEVYQTRSGLKYSAIWYKNDGRIWTQLRNLTLEQYQAEMNERASQGFLMMDFESWPTKAGKRYAAIWEKKSGYAQIVRTNRS</sequence>
<proteinExistence type="predicted"/>